<keyword evidence="4" id="KW-0233">DNA recombination</keyword>
<dbReference type="Pfam" id="PF14659">
    <property type="entry name" value="Phage_int_SAM_3"/>
    <property type="match status" value="1"/>
</dbReference>
<dbReference type="InterPro" id="IPR038488">
    <property type="entry name" value="Integrase_DNA-bd_sf"/>
</dbReference>
<evidence type="ECO:0000313" key="9">
    <source>
        <dbReference type="Proteomes" id="UP000305131"/>
    </source>
</evidence>
<dbReference type="InterPro" id="IPR004107">
    <property type="entry name" value="Integrase_SAM-like_N"/>
</dbReference>
<dbReference type="AlphaFoldDB" id="A0A6C1KH58"/>
<sequence>MGVRINKRLVDSLKPKGEEFFEWDSELHGFGIRVRPSGAMSYVAKYRVGRGRGAPTRRVTIAPVGKVTPEEARTLAKRVIADAVRGHDTGEERKKAREAPTLSEVADQFLAQHVLAKRKTTTAISYAGVIKRDIKPALGSRKADSISRADVARLHTNMADRPIQANRMLAIMGKLFAWAGGRGLVAEGLNPARGIEKYRENGRERFLTTEELTRLGAALIEAETVGIPYEVDETSPKAKHAPKPENRRVVLGPHAVAAIRLLLFTGARLREILHLQWSQVDFERGIAFLPDTKTGQKRLMLSTAALRVLADLPRVGKFVIVGASAGAERERPRADLQRPWALVARRAGFIERAAEVTPEGKPVADEHGAPVVVERATVRLHDLRHSFASVGAGSGLGLTIVGKLLGHAQPATTARYSHLDADPLRRAADSISDKISAAMEGRATALVIPAFGRAPQ</sequence>
<dbReference type="InterPro" id="IPR025166">
    <property type="entry name" value="Integrase_DNA_bind_dom"/>
</dbReference>
<evidence type="ECO:0000313" key="8">
    <source>
        <dbReference type="EMBL" id="TLX43612.1"/>
    </source>
</evidence>
<evidence type="ECO:0000256" key="2">
    <source>
        <dbReference type="ARBA" id="ARBA00022908"/>
    </source>
</evidence>
<reference evidence="8 9" key="1">
    <citation type="submission" date="2019-05" db="EMBL/GenBank/DDBJ databases">
        <authorList>
            <person name="Zhou X."/>
        </authorList>
    </citation>
    <scope>NUCLEOTIDE SEQUENCE [LARGE SCALE GENOMIC DNA]</scope>
    <source>
        <strain evidence="8 9">DSM 432</strain>
    </source>
</reference>
<dbReference type="InterPro" id="IPR002104">
    <property type="entry name" value="Integrase_catalytic"/>
</dbReference>
<dbReference type="GO" id="GO:0003677">
    <property type="term" value="F:DNA binding"/>
    <property type="evidence" value="ECO:0007669"/>
    <property type="project" value="UniProtKB-UniRule"/>
</dbReference>
<dbReference type="InterPro" id="IPR044068">
    <property type="entry name" value="CB"/>
</dbReference>
<dbReference type="Pfam" id="PF13356">
    <property type="entry name" value="Arm-DNA-bind_3"/>
    <property type="match status" value="1"/>
</dbReference>
<evidence type="ECO:0000259" key="7">
    <source>
        <dbReference type="PROSITE" id="PS51900"/>
    </source>
</evidence>
<dbReference type="GeneID" id="95772954"/>
<organism evidence="8 9">
    <name type="scientific">Xanthobacter autotrophicus</name>
    <dbReference type="NCBI Taxonomy" id="280"/>
    <lineage>
        <taxon>Bacteria</taxon>
        <taxon>Pseudomonadati</taxon>
        <taxon>Pseudomonadota</taxon>
        <taxon>Alphaproteobacteria</taxon>
        <taxon>Hyphomicrobiales</taxon>
        <taxon>Xanthobacteraceae</taxon>
        <taxon>Xanthobacter</taxon>
    </lineage>
</organism>
<dbReference type="Gene3D" id="1.10.150.130">
    <property type="match status" value="1"/>
</dbReference>
<dbReference type="RefSeq" id="WP_138398528.1">
    <property type="nucleotide sequence ID" value="NZ_JBAFVI010000001.1"/>
</dbReference>
<name>A0A6C1KH58_XANAU</name>
<protein>
    <submittedName>
        <fullName evidence="8">DUF4102 domain-containing protein</fullName>
    </submittedName>
</protein>
<dbReference type="GO" id="GO:0015074">
    <property type="term" value="P:DNA integration"/>
    <property type="evidence" value="ECO:0007669"/>
    <property type="project" value="UniProtKB-KW"/>
</dbReference>
<proteinExistence type="inferred from homology"/>
<feature type="domain" description="Core-binding (CB)" evidence="7">
    <location>
        <begin position="100"/>
        <end position="180"/>
    </location>
</feature>
<dbReference type="PROSITE" id="PS51900">
    <property type="entry name" value="CB"/>
    <property type="match status" value="1"/>
</dbReference>
<evidence type="ECO:0000256" key="3">
    <source>
        <dbReference type="ARBA" id="ARBA00023125"/>
    </source>
</evidence>
<gene>
    <name evidence="8" type="ORF">FBQ73_05705</name>
</gene>
<dbReference type="GO" id="GO:0006310">
    <property type="term" value="P:DNA recombination"/>
    <property type="evidence" value="ECO:0007669"/>
    <property type="project" value="UniProtKB-KW"/>
</dbReference>
<dbReference type="InterPro" id="IPR013762">
    <property type="entry name" value="Integrase-like_cat_sf"/>
</dbReference>
<feature type="domain" description="Tyr recombinase" evidence="6">
    <location>
        <begin position="222"/>
        <end position="429"/>
    </location>
</feature>
<comment type="similarity">
    <text evidence="1">Belongs to the 'phage' integrase family.</text>
</comment>
<dbReference type="PANTHER" id="PTHR30629:SF2">
    <property type="entry name" value="PROPHAGE INTEGRASE INTS-RELATED"/>
    <property type="match status" value="1"/>
</dbReference>
<dbReference type="InterPro" id="IPR011010">
    <property type="entry name" value="DNA_brk_join_enz"/>
</dbReference>
<dbReference type="Proteomes" id="UP000305131">
    <property type="component" value="Unassembled WGS sequence"/>
</dbReference>
<keyword evidence="3 5" id="KW-0238">DNA-binding</keyword>
<dbReference type="PROSITE" id="PS51898">
    <property type="entry name" value="TYR_RECOMBINASE"/>
    <property type="match status" value="1"/>
</dbReference>
<evidence type="ECO:0000256" key="4">
    <source>
        <dbReference type="ARBA" id="ARBA00023172"/>
    </source>
</evidence>
<dbReference type="PANTHER" id="PTHR30629">
    <property type="entry name" value="PROPHAGE INTEGRASE"/>
    <property type="match status" value="1"/>
</dbReference>
<accession>A0A6C1KH58</accession>
<dbReference type="EMBL" id="VAUP01000015">
    <property type="protein sequence ID" value="TLX43612.1"/>
    <property type="molecule type" value="Genomic_DNA"/>
</dbReference>
<keyword evidence="2" id="KW-0229">DNA integration</keyword>
<dbReference type="Pfam" id="PF00589">
    <property type="entry name" value="Phage_integrase"/>
    <property type="match status" value="2"/>
</dbReference>
<dbReference type="InterPro" id="IPR050808">
    <property type="entry name" value="Phage_Integrase"/>
</dbReference>
<dbReference type="SUPFAM" id="SSF56349">
    <property type="entry name" value="DNA breaking-rejoining enzymes"/>
    <property type="match status" value="1"/>
</dbReference>
<dbReference type="InterPro" id="IPR010998">
    <property type="entry name" value="Integrase_recombinase_N"/>
</dbReference>
<dbReference type="Gene3D" id="1.10.443.10">
    <property type="entry name" value="Intergrase catalytic core"/>
    <property type="match status" value="1"/>
</dbReference>
<dbReference type="CDD" id="cd00796">
    <property type="entry name" value="INT_Rci_Hp1_C"/>
    <property type="match status" value="1"/>
</dbReference>
<evidence type="ECO:0000256" key="1">
    <source>
        <dbReference type="ARBA" id="ARBA00008857"/>
    </source>
</evidence>
<evidence type="ECO:0000259" key="6">
    <source>
        <dbReference type="PROSITE" id="PS51898"/>
    </source>
</evidence>
<evidence type="ECO:0000256" key="5">
    <source>
        <dbReference type="PROSITE-ProRule" id="PRU01248"/>
    </source>
</evidence>
<dbReference type="OrthoDB" id="7615137at2"/>
<comment type="caution">
    <text evidence="8">The sequence shown here is derived from an EMBL/GenBank/DDBJ whole genome shotgun (WGS) entry which is preliminary data.</text>
</comment>
<dbReference type="Gene3D" id="3.30.160.390">
    <property type="entry name" value="Integrase, DNA-binding domain"/>
    <property type="match status" value="1"/>
</dbReference>